<feature type="region of interest" description="Disordered" evidence="1">
    <location>
        <begin position="1"/>
        <end position="39"/>
    </location>
</feature>
<feature type="region of interest" description="Disordered" evidence="1">
    <location>
        <begin position="332"/>
        <end position="353"/>
    </location>
</feature>
<name>A0A1G9ZZN0_9ACTN</name>
<dbReference type="Proteomes" id="UP000199341">
    <property type="component" value="Unassembled WGS sequence"/>
</dbReference>
<keyword evidence="3" id="KW-1185">Reference proteome</keyword>
<dbReference type="EMBL" id="FNIE01000003">
    <property type="protein sequence ID" value="SDN26919.1"/>
    <property type="molecule type" value="Genomic_DNA"/>
</dbReference>
<feature type="compositionally biased region" description="Basic residues" evidence="1">
    <location>
        <begin position="234"/>
        <end position="243"/>
    </location>
</feature>
<protein>
    <submittedName>
        <fullName evidence="2">Uncharacterized protein</fullName>
    </submittedName>
</protein>
<organism evidence="2 3">
    <name type="scientific">Actinacidiphila guanduensis</name>
    <dbReference type="NCBI Taxonomy" id="310781"/>
    <lineage>
        <taxon>Bacteria</taxon>
        <taxon>Bacillati</taxon>
        <taxon>Actinomycetota</taxon>
        <taxon>Actinomycetes</taxon>
        <taxon>Kitasatosporales</taxon>
        <taxon>Streptomycetaceae</taxon>
        <taxon>Actinacidiphila</taxon>
    </lineage>
</organism>
<accession>A0A1G9ZZN0</accession>
<feature type="compositionally biased region" description="Polar residues" evidence="1">
    <location>
        <begin position="304"/>
        <end position="316"/>
    </location>
</feature>
<proteinExistence type="predicted"/>
<evidence type="ECO:0000313" key="3">
    <source>
        <dbReference type="Proteomes" id="UP000199341"/>
    </source>
</evidence>
<feature type="compositionally biased region" description="Low complexity" evidence="1">
    <location>
        <begin position="332"/>
        <end position="342"/>
    </location>
</feature>
<gene>
    <name evidence="2" type="ORF">SAMN05216259_103366</name>
</gene>
<evidence type="ECO:0000256" key="1">
    <source>
        <dbReference type="SAM" id="MobiDB-lite"/>
    </source>
</evidence>
<evidence type="ECO:0000313" key="2">
    <source>
        <dbReference type="EMBL" id="SDN26919.1"/>
    </source>
</evidence>
<dbReference type="AlphaFoldDB" id="A0A1G9ZZN0"/>
<reference evidence="2 3" key="1">
    <citation type="submission" date="2016-10" db="EMBL/GenBank/DDBJ databases">
        <authorList>
            <person name="de Groot N.N."/>
        </authorList>
    </citation>
    <scope>NUCLEOTIDE SEQUENCE [LARGE SCALE GENOMIC DNA]</scope>
    <source>
        <strain evidence="2 3">CGMCC 4.2022</strain>
    </source>
</reference>
<feature type="compositionally biased region" description="Basic and acidic residues" evidence="1">
    <location>
        <begin position="274"/>
        <end position="283"/>
    </location>
</feature>
<feature type="compositionally biased region" description="Basic and acidic residues" evidence="1">
    <location>
        <begin position="196"/>
        <end position="212"/>
    </location>
</feature>
<sequence>MDGGRRPPGAKHAMPGQRCRGGRLSAAPSEGVKSRNLPGGRCVYGAPPGGCARQVRGSAPNPWRAPGTCRVRRGGATARVSGPRTAIRRGRASANYRGTRSREPRAGRGGVRRALSGWPLLPLRTARQTTARSRLVSAQPGPVGGRNSDGQAELAAPAQASDRHHCRAEKLRGPGRSGARHEQANASRRTGTGGRRPADSSAERRPVGERNRGGQADSSRRAPANGCGQLRRTAAGRRPKQRRANGACRSGPGKRSLPLPCGKAPRPPAGSRPDTSRRTRPAEPGRTAAALRTAPQDDRRSENETATGRRTCQDTPSWAATALRAVLRAAASVGSGTGTAASRPLVYGSWGLP</sequence>
<feature type="region of interest" description="Disordered" evidence="1">
    <location>
        <begin position="56"/>
        <end position="316"/>
    </location>
</feature>
<dbReference type="STRING" id="310781.SAMN05216259_103366"/>